<feature type="domain" description="Serine-threonine/tyrosine-protein kinase catalytic" evidence="1">
    <location>
        <begin position="18"/>
        <end position="48"/>
    </location>
</feature>
<dbReference type="SUPFAM" id="SSF56112">
    <property type="entry name" value="Protein kinase-like (PK-like)"/>
    <property type="match status" value="1"/>
</dbReference>
<gene>
    <name evidence="2" type="ORF">M9458_032220</name>
</gene>
<comment type="caution">
    <text evidence="2">The sequence shown here is derived from an EMBL/GenBank/DDBJ whole genome shotgun (WGS) entry which is preliminary data.</text>
</comment>
<dbReference type="Proteomes" id="UP001529510">
    <property type="component" value="Unassembled WGS sequence"/>
</dbReference>
<evidence type="ECO:0000313" key="2">
    <source>
        <dbReference type="EMBL" id="KAL0171909.1"/>
    </source>
</evidence>
<dbReference type="AlphaFoldDB" id="A0ABD0PDC7"/>
<dbReference type="Pfam" id="PF07714">
    <property type="entry name" value="PK_Tyr_Ser-Thr"/>
    <property type="match status" value="1"/>
</dbReference>
<evidence type="ECO:0000259" key="1">
    <source>
        <dbReference type="Pfam" id="PF07714"/>
    </source>
</evidence>
<dbReference type="EMBL" id="JAMKFB020000016">
    <property type="protein sequence ID" value="KAL0171909.1"/>
    <property type="molecule type" value="Genomic_DNA"/>
</dbReference>
<protein>
    <recommendedName>
        <fullName evidence="1">Serine-threonine/tyrosine-protein kinase catalytic domain-containing protein</fullName>
    </recommendedName>
</protein>
<accession>A0ABD0PDC7</accession>
<organism evidence="2 3">
    <name type="scientific">Cirrhinus mrigala</name>
    <name type="common">Mrigala</name>
    <dbReference type="NCBI Taxonomy" id="683832"/>
    <lineage>
        <taxon>Eukaryota</taxon>
        <taxon>Metazoa</taxon>
        <taxon>Chordata</taxon>
        <taxon>Craniata</taxon>
        <taxon>Vertebrata</taxon>
        <taxon>Euteleostomi</taxon>
        <taxon>Actinopterygii</taxon>
        <taxon>Neopterygii</taxon>
        <taxon>Teleostei</taxon>
        <taxon>Ostariophysi</taxon>
        <taxon>Cypriniformes</taxon>
        <taxon>Cyprinidae</taxon>
        <taxon>Labeoninae</taxon>
        <taxon>Labeonini</taxon>
        <taxon>Cirrhinus</taxon>
    </lineage>
</organism>
<dbReference type="Gene3D" id="1.10.510.10">
    <property type="entry name" value="Transferase(Phosphotransferase) domain 1"/>
    <property type="match status" value="1"/>
</dbReference>
<feature type="non-terminal residue" evidence="2">
    <location>
        <position position="55"/>
    </location>
</feature>
<name>A0ABD0PDC7_CIRMR</name>
<dbReference type="InterPro" id="IPR001245">
    <property type="entry name" value="Ser-Thr/Tyr_kinase_cat_dom"/>
</dbReference>
<feature type="non-terminal residue" evidence="2">
    <location>
        <position position="1"/>
    </location>
</feature>
<sequence>IVDRVALGEWPYLRPSVNPQAHSEELGHLMQRCWAEEPSDRPEFSHISVLLRKQN</sequence>
<keyword evidence="3" id="KW-1185">Reference proteome</keyword>
<reference evidence="2 3" key="1">
    <citation type="submission" date="2024-05" db="EMBL/GenBank/DDBJ databases">
        <title>Genome sequencing and assembly of Indian major carp, Cirrhinus mrigala (Hamilton, 1822).</title>
        <authorList>
            <person name="Mohindra V."/>
            <person name="Chowdhury L.M."/>
            <person name="Lal K."/>
            <person name="Jena J.K."/>
        </authorList>
    </citation>
    <scope>NUCLEOTIDE SEQUENCE [LARGE SCALE GENOMIC DNA]</scope>
    <source>
        <strain evidence="2">CM1030</strain>
        <tissue evidence="2">Blood</tissue>
    </source>
</reference>
<evidence type="ECO:0000313" key="3">
    <source>
        <dbReference type="Proteomes" id="UP001529510"/>
    </source>
</evidence>
<proteinExistence type="predicted"/>
<dbReference type="InterPro" id="IPR011009">
    <property type="entry name" value="Kinase-like_dom_sf"/>
</dbReference>